<proteinExistence type="predicted"/>
<gene>
    <name evidence="2" type="ORF">E1B00_11375</name>
</gene>
<evidence type="ECO:0000313" key="2">
    <source>
        <dbReference type="EMBL" id="TNJ33921.1"/>
    </source>
</evidence>
<dbReference type="OrthoDB" id="69432at2"/>
<evidence type="ECO:0008006" key="4">
    <source>
        <dbReference type="Google" id="ProtNLM"/>
    </source>
</evidence>
<dbReference type="AlphaFoldDB" id="A0A5C4RST6"/>
<accession>A0A5C4RST6</accession>
<keyword evidence="1" id="KW-0732">Signal</keyword>
<sequence>MRLNRLLLTFLLAASFGHAPAFAADGEAPKPKVFVVSTLYKKHETTPSYDLPTLRALIERLDPDVFVLDVTPTELRERTVWPGKVEYVQVVFPMIDARGATAYASEPAEPLFAELSGPSTAAHVALEKERPAVRAALRDLDAATYAALAVHWRTPEAVHDALTDRVVGANRDLKNRLVGPVAETNQRRWNEHHAQRLLEAAARHPGQRIVMLVGIESRYEVMRLLADASGIELVDVADWPAAAP</sequence>
<comment type="caution">
    <text evidence="2">The sequence shown here is derived from an EMBL/GenBank/DDBJ whole genome shotgun (WGS) entry which is preliminary data.</text>
</comment>
<protein>
    <recommendedName>
        <fullName evidence="4">TraB/GumN family protein</fullName>
    </recommendedName>
</protein>
<feature type="signal peptide" evidence="1">
    <location>
        <begin position="1"/>
        <end position="23"/>
    </location>
</feature>
<keyword evidence="3" id="KW-1185">Reference proteome</keyword>
<feature type="chain" id="PRO_5022967269" description="TraB/GumN family protein" evidence="1">
    <location>
        <begin position="24"/>
        <end position="244"/>
    </location>
</feature>
<dbReference type="EMBL" id="SMDR01000002">
    <property type="protein sequence ID" value="TNJ33921.1"/>
    <property type="molecule type" value="Genomic_DNA"/>
</dbReference>
<evidence type="ECO:0000256" key="1">
    <source>
        <dbReference type="SAM" id="SignalP"/>
    </source>
</evidence>
<name>A0A5C4RST6_9GAMM</name>
<organism evidence="2 3">
    <name type="scientific">Arenimonas terrae</name>
    <dbReference type="NCBI Taxonomy" id="2546226"/>
    <lineage>
        <taxon>Bacteria</taxon>
        <taxon>Pseudomonadati</taxon>
        <taxon>Pseudomonadota</taxon>
        <taxon>Gammaproteobacteria</taxon>
        <taxon>Lysobacterales</taxon>
        <taxon>Lysobacteraceae</taxon>
        <taxon>Arenimonas</taxon>
    </lineage>
</organism>
<evidence type="ECO:0000313" key="3">
    <source>
        <dbReference type="Proteomes" id="UP000305760"/>
    </source>
</evidence>
<dbReference type="RefSeq" id="WP_139448816.1">
    <property type="nucleotide sequence ID" value="NZ_SMDR01000002.1"/>
</dbReference>
<reference evidence="2 3" key="1">
    <citation type="submission" date="2019-03" db="EMBL/GenBank/DDBJ databases">
        <title>Arenimonas daejeonensis sp. nov., isolated from compost.</title>
        <authorList>
            <person name="Jeon C.O."/>
        </authorList>
    </citation>
    <scope>NUCLEOTIDE SEQUENCE [LARGE SCALE GENOMIC DNA]</scope>
    <source>
        <strain evidence="2 3">R29</strain>
    </source>
</reference>
<dbReference type="Proteomes" id="UP000305760">
    <property type="component" value="Unassembled WGS sequence"/>
</dbReference>